<keyword evidence="7" id="KW-0472">Membrane</keyword>
<evidence type="ECO:0000313" key="10">
    <source>
        <dbReference type="Proteomes" id="UP000540191"/>
    </source>
</evidence>
<organism evidence="9 10">
    <name type="scientific">Micrococcus cohnii</name>
    <dbReference type="NCBI Taxonomy" id="993416"/>
    <lineage>
        <taxon>Bacteria</taxon>
        <taxon>Bacillati</taxon>
        <taxon>Actinomycetota</taxon>
        <taxon>Actinomycetes</taxon>
        <taxon>Micrococcales</taxon>
        <taxon>Micrococcaceae</taxon>
        <taxon>Micrococcus</taxon>
    </lineage>
</organism>
<name>A0A7W7GNV9_9MICC</name>
<protein>
    <submittedName>
        <fullName evidence="9">Sec-independent protein translocase protein TatB</fullName>
    </submittedName>
</protein>
<evidence type="ECO:0000256" key="8">
    <source>
        <dbReference type="SAM" id="MobiDB-lite"/>
    </source>
</evidence>
<evidence type="ECO:0000256" key="3">
    <source>
        <dbReference type="ARBA" id="ARBA00022692"/>
    </source>
</evidence>
<dbReference type="Proteomes" id="UP000540191">
    <property type="component" value="Unassembled WGS sequence"/>
</dbReference>
<feature type="region of interest" description="Disordered" evidence="8">
    <location>
        <begin position="173"/>
        <end position="208"/>
    </location>
</feature>
<dbReference type="Gene3D" id="1.20.5.3310">
    <property type="match status" value="1"/>
</dbReference>
<keyword evidence="3" id="KW-0812">Transmembrane</keyword>
<keyword evidence="5" id="KW-1133">Transmembrane helix</keyword>
<feature type="compositionally biased region" description="Basic and acidic residues" evidence="8">
    <location>
        <begin position="103"/>
        <end position="123"/>
    </location>
</feature>
<dbReference type="RefSeq" id="WP_158496712.1">
    <property type="nucleotide sequence ID" value="NZ_JACHNA010000001.1"/>
</dbReference>
<comment type="subcellular location">
    <subcellularLocation>
        <location evidence="1">Membrane</location>
        <topology evidence="1">Single-pass membrane protein</topology>
    </subcellularLocation>
</comment>
<proteinExistence type="predicted"/>
<dbReference type="EMBL" id="JACHNA010000001">
    <property type="protein sequence ID" value="MBB4735569.1"/>
    <property type="molecule type" value="Genomic_DNA"/>
</dbReference>
<evidence type="ECO:0000256" key="4">
    <source>
        <dbReference type="ARBA" id="ARBA00022927"/>
    </source>
</evidence>
<evidence type="ECO:0000313" key="9">
    <source>
        <dbReference type="EMBL" id="MBB4735569.1"/>
    </source>
</evidence>
<dbReference type="Pfam" id="PF02416">
    <property type="entry name" value="TatA_B_E"/>
    <property type="match status" value="1"/>
</dbReference>
<evidence type="ECO:0000256" key="6">
    <source>
        <dbReference type="ARBA" id="ARBA00023010"/>
    </source>
</evidence>
<dbReference type="AlphaFoldDB" id="A0A7W7GNV9"/>
<comment type="caution">
    <text evidence="9">The sequence shown here is derived from an EMBL/GenBank/DDBJ whole genome shotgun (WGS) entry which is preliminary data.</text>
</comment>
<reference evidence="9 10" key="1">
    <citation type="submission" date="2020-08" db="EMBL/GenBank/DDBJ databases">
        <title>Sequencing the genomes of 1000 actinobacteria strains.</title>
        <authorList>
            <person name="Klenk H.-P."/>
        </authorList>
    </citation>
    <scope>NUCLEOTIDE SEQUENCE [LARGE SCALE GENOMIC DNA]</scope>
    <source>
        <strain evidence="9 10">DSM 23974</strain>
    </source>
</reference>
<dbReference type="PRINTS" id="PR01506">
    <property type="entry name" value="TATBPROTEIN"/>
</dbReference>
<keyword evidence="4" id="KW-0653">Protein transport</keyword>
<evidence type="ECO:0000256" key="7">
    <source>
        <dbReference type="ARBA" id="ARBA00023136"/>
    </source>
</evidence>
<evidence type="ECO:0000256" key="1">
    <source>
        <dbReference type="ARBA" id="ARBA00004167"/>
    </source>
</evidence>
<keyword evidence="10" id="KW-1185">Reference proteome</keyword>
<accession>A0A7W7GNV9</accession>
<feature type="region of interest" description="Disordered" evidence="8">
    <location>
        <begin position="85"/>
        <end position="139"/>
    </location>
</feature>
<sequence>MNWGINGSEFIVLILLAIIVLGPDKLPEYTRQFTAWLRKMRDMAEGAKTQFKEETGSDFDEIDWRKYDPRQYDPRRIIREALREPAAGGRPSAAQRAGITPVRGEDMHGGLSREDLADMDPRSIFRSSPAPSGSHAVGQVARDADGSVAAGGAAAVGGAAAAIMGSGGAEALVDDQDRSAAPAQELTTEPDPMELLGLAPAPFDVDAT</sequence>
<evidence type="ECO:0000256" key="2">
    <source>
        <dbReference type="ARBA" id="ARBA00022448"/>
    </source>
</evidence>
<keyword evidence="6" id="KW-0811">Translocation</keyword>
<keyword evidence="2" id="KW-0813">Transport</keyword>
<evidence type="ECO:0000256" key="5">
    <source>
        <dbReference type="ARBA" id="ARBA00022989"/>
    </source>
</evidence>
<dbReference type="InterPro" id="IPR003369">
    <property type="entry name" value="TatA/B/E"/>
</dbReference>
<gene>
    <name evidence="9" type="ORF">HDA30_001077</name>
</gene>